<protein>
    <submittedName>
        <fullName evidence="1">Uncharacterized protein</fullName>
    </submittedName>
</protein>
<accession>A0A0R1DU05</accession>
<proteinExistence type="predicted"/>
<dbReference type="EMBL" id="CM000157">
    <property type="protein sequence ID" value="KRJ98656.1"/>
    <property type="molecule type" value="Genomic_DNA"/>
</dbReference>
<dbReference type="Proteomes" id="UP000002282">
    <property type="component" value="Chromosome 2L"/>
</dbReference>
<dbReference type="AlphaFoldDB" id="A0A0R1DU05"/>
<reference evidence="1 2" key="2">
    <citation type="journal article" date="2007" name="PLoS Biol.">
        <title>Principles of genome evolution in the Drosophila melanogaster species group.</title>
        <authorList>
            <person name="Ranz J.M."/>
            <person name="Maurin D."/>
            <person name="Chan Y.S."/>
            <person name="von Grotthuss M."/>
            <person name="Hillier L.W."/>
            <person name="Roote J."/>
            <person name="Ashburner M."/>
            <person name="Bergman C.M."/>
        </authorList>
    </citation>
    <scope>NUCLEOTIDE SEQUENCE [LARGE SCALE GENOMIC DNA]</scope>
    <source>
        <strain evidence="2">Tai18E2 / Tucson 14021-0261.01</strain>
    </source>
</reference>
<dbReference type="KEGG" id="dya:Dyak_GE27364"/>
<organism evidence="1 2">
    <name type="scientific">Drosophila yakuba</name>
    <name type="common">Fruit fly</name>
    <dbReference type="NCBI Taxonomy" id="7245"/>
    <lineage>
        <taxon>Eukaryota</taxon>
        <taxon>Metazoa</taxon>
        <taxon>Ecdysozoa</taxon>
        <taxon>Arthropoda</taxon>
        <taxon>Hexapoda</taxon>
        <taxon>Insecta</taxon>
        <taxon>Pterygota</taxon>
        <taxon>Neoptera</taxon>
        <taxon>Endopterygota</taxon>
        <taxon>Diptera</taxon>
        <taxon>Brachycera</taxon>
        <taxon>Muscomorpha</taxon>
        <taxon>Ephydroidea</taxon>
        <taxon>Drosophilidae</taxon>
        <taxon>Drosophila</taxon>
        <taxon>Sophophora</taxon>
    </lineage>
</organism>
<name>A0A0R1DU05_DROYA</name>
<reference evidence="1 2" key="1">
    <citation type="journal article" date="2007" name="Nature">
        <title>Evolution of genes and genomes on the Drosophila phylogeny.</title>
        <authorList>
            <consortium name="Drosophila 12 Genomes Consortium"/>
            <person name="Clark A.G."/>
            <person name="Eisen M.B."/>
            <person name="Smith D.R."/>
            <person name="Bergman C.M."/>
            <person name="Oliver B."/>
            <person name="Markow T.A."/>
            <person name="Kaufman T.C."/>
            <person name="Kellis M."/>
            <person name="Gelbart W."/>
            <person name="Iyer V.N."/>
            <person name="Pollard D.A."/>
            <person name="Sackton T.B."/>
            <person name="Larracuente A.M."/>
            <person name="Singh N.D."/>
            <person name="Abad J.P."/>
            <person name="Abt D.N."/>
            <person name="Adryan B."/>
            <person name="Aguade M."/>
            <person name="Akashi H."/>
            <person name="Anderson W.W."/>
            <person name="Aquadro C.F."/>
            <person name="Ardell D.H."/>
            <person name="Arguello R."/>
            <person name="Artieri C.G."/>
            <person name="Barbash D.A."/>
            <person name="Barker D."/>
            <person name="Barsanti P."/>
            <person name="Batterham P."/>
            <person name="Batzoglou S."/>
            <person name="Begun D."/>
            <person name="Bhutkar A."/>
            <person name="Blanco E."/>
            <person name="Bosak S.A."/>
            <person name="Bradley R.K."/>
            <person name="Brand A.D."/>
            <person name="Brent M.R."/>
            <person name="Brooks A.N."/>
            <person name="Brown R.H."/>
            <person name="Butlin R.K."/>
            <person name="Caggese C."/>
            <person name="Calvi B.R."/>
            <person name="Bernardo de Carvalho A."/>
            <person name="Caspi A."/>
            <person name="Castrezana S."/>
            <person name="Celniker S.E."/>
            <person name="Chang J.L."/>
            <person name="Chapple C."/>
            <person name="Chatterji S."/>
            <person name="Chinwalla A."/>
            <person name="Civetta A."/>
            <person name="Clifton S.W."/>
            <person name="Comeron J.M."/>
            <person name="Costello J.C."/>
            <person name="Coyne J.A."/>
            <person name="Daub J."/>
            <person name="David R.G."/>
            <person name="Delcher A.L."/>
            <person name="Delehaunty K."/>
            <person name="Do C.B."/>
            <person name="Ebling H."/>
            <person name="Edwards K."/>
            <person name="Eickbush T."/>
            <person name="Evans J.D."/>
            <person name="Filipski A."/>
            <person name="Findeiss S."/>
            <person name="Freyhult E."/>
            <person name="Fulton L."/>
            <person name="Fulton R."/>
            <person name="Garcia A.C."/>
            <person name="Gardiner A."/>
            <person name="Garfield D.A."/>
            <person name="Garvin B.E."/>
            <person name="Gibson G."/>
            <person name="Gilbert D."/>
            <person name="Gnerre S."/>
            <person name="Godfrey J."/>
            <person name="Good R."/>
            <person name="Gotea V."/>
            <person name="Gravely B."/>
            <person name="Greenberg A.J."/>
            <person name="Griffiths-Jones S."/>
            <person name="Gross S."/>
            <person name="Guigo R."/>
            <person name="Gustafson E.A."/>
            <person name="Haerty W."/>
            <person name="Hahn M.W."/>
            <person name="Halligan D.L."/>
            <person name="Halpern A.L."/>
            <person name="Halter G.M."/>
            <person name="Han M.V."/>
            <person name="Heger A."/>
            <person name="Hillier L."/>
            <person name="Hinrichs A.S."/>
            <person name="Holmes I."/>
            <person name="Hoskins R.A."/>
            <person name="Hubisz M.J."/>
            <person name="Hultmark D."/>
            <person name="Huntley M.A."/>
            <person name="Jaffe D.B."/>
            <person name="Jagadeeshan S."/>
            <person name="Jeck W.R."/>
            <person name="Johnson J."/>
            <person name="Jones C.D."/>
            <person name="Jordan W.C."/>
            <person name="Karpen G.H."/>
            <person name="Kataoka E."/>
            <person name="Keightley P.D."/>
            <person name="Kheradpour P."/>
            <person name="Kirkness E.F."/>
            <person name="Koerich L.B."/>
            <person name="Kristiansen K."/>
            <person name="Kudrna D."/>
            <person name="Kulathinal R.J."/>
            <person name="Kumar S."/>
            <person name="Kwok R."/>
            <person name="Lander E."/>
            <person name="Langley C.H."/>
            <person name="Lapoint R."/>
            <person name="Lazzaro B.P."/>
            <person name="Lee S.J."/>
            <person name="Levesque L."/>
            <person name="Li R."/>
            <person name="Lin C.F."/>
            <person name="Lin M.F."/>
            <person name="Lindblad-Toh K."/>
            <person name="Llopart A."/>
            <person name="Long M."/>
            <person name="Low L."/>
            <person name="Lozovsky E."/>
            <person name="Lu J."/>
            <person name="Luo M."/>
            <person name="Machado C.A."/>
            <person name="Makalowski W."/>
            <person name="Marzo M."/>
            <person name="Matsuda M."/>
            <person name="Matzkin L."/>
            <person name="McAllister B."/>
            <person name="McBride C.S."/>
            <person name="McKernan B."/>
            <person name="McKernan K."/>
            <person name="Mendez-Lago M."/>
            <person name="Minx P."/>
            <person name="Mollenhauer M.U."/>
            <person name="Montooth K."/>
            <person name="Mount S.M."/>
            <person name="Mu X."/>
            <person name="Myers E."/>
            <person name="Negre B."/>
            <person name="Newfeld S."/>
            <person name="Nielsen R."/>
            <person name="Noor M.A."/>
            <person name="O'Grady P."/>
            <person name="Pachter L."/>
            <person name="Papaceit M."/>
            <person name="Parisi M.J."/>
            <person name="Parisi M."/>
            <person name="Parts L."/>
            <person name="Pedersen J.S."/>
            <person name="Pesole G."/>
            <person name="Phillippy A.M."/>
            <person name="Ponting C.P."/>
            <person name="Pop M."/>
            <person name="Porcelli D."/>
            <person name="Powell J.R."/>
            <person name="Prohaska S."/>
            <person name="Pruitt K."/>
            <person name="Puig M."/>
            <person name="Quesneville H."/>
            <person name="Ram K.R."/>
            <person name="Rand D."/>
            <person name="Rasmussen M.D."/>
            <person name="Reed L.K."/>
            <person name="Reenan R."/>
            <person name="Reily A."/>
            <person name="Remington K.A."/>
            <person name="Rieger T.T."/>
            <person name="Ritchie M.G."/>
            <person name="Robin C."/>
            <person name="Rogers Y.H."/>
            <person name="Rohde C."/>
            <person name="Rozas J."/>
            <person name="Rubenfield M.J."/>
            <person name="Ruiz A."/>
            <person name="Russo S."/>
            <person name="Salzberg S.L."/>
            <person name="Sanchez-Gracia A."/>
            <person name="Saranga D.J."/>
            <person name="Sato H."/>
            <person name="Schaeffer S.W."/>
            <person name="Schatz M.C."/>
            <person name="Schlenke T."/>
            <person name="Schwartz R."/>
            <person name="Segarra C."/>
            <person name="Singh R.S."/>
            <person name="Sirot L."/>
            <person name="Sirota M."/>
            <person name="Sisneros N.B."/>
            <person name="Smith C.D."/>
            <person name="Smith T.F."/>
            <person name="Spieth J."/>
            <person name="Stage D.E."/>
            <person name="Stark A."/>
            <person name="Stephan W."/>
            <person name="Strausberg R.L."/>
            <person name="Strempel S."/>
            <person name="Sturgill D."/>
            <person name="Sutton G."/>
            <person name="Sutton G.G."/>
            <person name="Tao W."/>
            <person name="Teichmann S."/>
            <person name="Tobari Y.N."/>
            <person name="Tomimura Y."/>
            <person name="Tsolas J.M."/>
            <person name="Valente V.L."/>
            <person name="Venter E."/>
            <person name="Venter J.C."/>
            <person name="Vicario S."/>
            <person name="Vieira F.G."/>
            <person name="Vilella A.J."/>
            <person name="Villasante A."/>
            <person name="Walenz B."/>
            <person name="Wang J."/>
            <person name="Wasserman M."/>
            <person name="Watts T."/>
            <person name="Wilson D."/>
            <person name="Wilson R.K."/>
            <person name="Wing R.A."/>
            <person name="Wolfner M.F."/>
            <person name="Wong A."/>
            <person name="Wong G.K."/>
            <person name="Wu C.I."/>
            <person name="Wu G."/>
            <person name="Yamamoto D."/>
            <person name="Yang H.P."/>
            <person name="Yang S.P."/>
            <person name="Yorke J.A."/>
            <person name="Yoshida K."/>
            <person name="Zdobnov E."/>
            <person name="Zhang P."/>
            <person name="Zhang Y."/>
            <person name="Zimin A.V."/>
            <person name="Baldwin J."/>
            <person name="Abdouelleil A."/>
            <person name="Abdulkadir J."/>
            <person name="Abebe A."/>
            <person name="Abera B."/>
            <person name="Abreu J."/>
            <person name="Acer S.C."/>
            <person name="Aftuck L."/>
            <person name="Alexander A."/>
            <person name="An P."/>
            <person name="Anderson E."/>
            <person name="Anderson S."/>
            <person name="Arachi H."/>
            <person name="Azer M."/>
            <person name="Bachantsang P."/>
            <person name="Barry A."/>
            <person name="Bayul T."/>
            <person name="Berlin A."/>
            <person name="Bessette D."/>
            <person name="Bloom T."/>
            <person name="Blye J."/>
            <person name="Boguslavskiy L."/>
            <person name="Bonnet C."/>
            <person name="Boukhgalter B."/>
            <person name="Bourzgui I."/>
            <person name="Brown A."/>
            <person name="Cahill P."/>
            <person name="Channer S."/>
            <person name="Cheshatsang Y."/>
            <person name="Chuda L."/>
            <person name="Citroen M."/>
            <person name="Collymore A."/>
            <person name="Cooke P."/>
            <person name="Costello M."/>
            <person name="D'Aco K."/>
            <person name="Daza R."/>
            <person name="De Haan G."/>
            <person name="DeGray S."/>
            <person name="DeMaso C."/>
            <person name="Dhargay N."/>
            <person name="Dooley K."/>
            <person name="Dooley E."/>
            <person name="Doricent M."/>
            <person name="Dorje P."/>
            <person name="Dorjee K."/>
            <person name="Dupes A."/>
            <person name="Elong R."/>
            <person name="Falk J."/>
            <person name="Farina A."/>
            <person name="Faro S."/>
            <person name="Ferguson D."/>
            <person name="Fisher S."/>
            <person name="Foley C.D."/>
            <person name="Franke A."/>
            <person name="Friedrich D."/>
            <person name="Gadbois L."/>
            <person name="Gearin G."/>
            <person name="Gearin C.R."/>
            <person name="Giannoukos G."/>
            <person name="Goode T."/>
            <person name="Graham J."/>
            <person name="Grandbois E."/>
            <person name="Grewal S."/>
            <person name="Gyaltsen K."/>
            <person name="Hafez N."/>
            <person name="Hagos B."/>
            <person name="Hall J."/>
            <person name="Henson C."/>
            <person name="Hollinger A."/>
            <person name="Honan T."/>
            <person name="Huard M.D."/>
            <person name="Hughes L."/>
            <person name="Hurhula B."/>
            <person name="Husby M.E."/>
            <person name="Kamat A."/>
            <person name="Kanga B."/>
            <person name="Kashin S."/>
            <person name="Khazanovich D."/>
            <person name="Kisner P."/>
            <person name="Lance K."/>
            <person name="Lara M."/>
            <person name="Lee W."/>
            <person name="Lennon N."/>
            <person name="Letendre F."/>
            <person name="LeVine R."/>
            <person name="Lipovsky A."/>
            <person name="Liu X."/>
            <person name="Liu J."/>
            <person name="Liu S."/>
            <person name="Lokyitsang T."/>
            <person name="Lokyitsang Y."/>
            <person name="Lubonja R."/>
            <person name="Lui A."/>
            <person name="MacDonald P."/>
            <person name="Magnisalis V."/>
            <person name="Maru K."/>
            <person name="Matthews C."/>
            <person name="McCusker W."/>
            <person name="McDonough S."/>
            <person name="Mehta T."/>
            <person name="Meldrim J."/>
            <person name="Meneus L."/>
            <person name="Mihai O."/>
            <person name="Mihalev A."/>
            <person name="Mihova T."/>
            <person name="Mittelman R."/>
            <person name="Mlenga V."/>
            <person name="Montmayeur A."/>
            <person name="Mulrain L."/>
            <person name="Navidi A."/>
            <person name="Naylor J."/>
            <person name="Negash T."/>
            <person name="Nguyen T."/>
            <person name="Nguyen N."/>
            <person name="Nicol R."/>
            <person name="Norbu C."/>
            <person name="Norbu N."/>
            <person name="Novod N."/>
            <person name="O'Neill B."/>
            <person name="Osman S."/>
            <person name="Markiewicz E."/>
            <person name="Oyono O.L."/>
            <person name="Patti C."/>
            <person name="Phunkhang P."/>
            <person name="Pierre F."/>
            <person name="Priest M."/>
            <person name="Raghuraman S."/>
            <person name="Rege F."/>
            <person name="Reyes R."/>
            <person name="Rise C."/>
            <person name="Rogov P."/>
            <person name="Ross K."/>
            <person name="Ryan E."/>
            <person name="Settipalli S."/>
            <person name="Shea T."/>
            <person name="Sherpa N."/>
            <person name="Shi L."/>
            <person name="Shih D."/>
            <person name="Sparrow T."/>
            <person name="Spaulding J."/>
            <person name="Stalker J."/>
            <person name="Stange-Thomann N."/>
            <person name="Stavropoulos S."/>
            <person name="Stone C."/>
            <person name="Strader C."/>
            <person name="Tesfaye S."/>
            <person name="Thomson T."/>
            <person name="Thoulutsang Y."/>
            <person name="Thoulutsang D."/>
            <person name="Topham K."/>
            <person name="Topping I."/>
            <person name="Tsamla T."/>
            <person name="Vassiliev H."/>
            <person name="Vo A."/>
            <person name="Wangchuk T."/>
            <person name="Wangdi T."/>
            <person name="Weiand M."/>
            <person name="Wilkinson J."/>
            <person name="Wilson A."/>
            <person name="Yadav S."/>
            <person name="Young G."/>
            <person name="Yu Q."/>
            <person name="Zembek L."/>
            <person name="Zhong D."/>
            <person name="Zimmer A."/>
            <person name="Zwirko Z."/>
            <person name="Jaffe D.B."/>
            <person name="Alvarez P."/>
            <person name="Brockman W."/>
            <person name="Butler J."/>
            <person name="Chin C."/>
            <person name="Gnerre S."/>
            <person name="Grabherr M."/>
            <person name="Kleber M."/>
            <person name="Mauceli E."/>
            <person name="MacCallum I."/>
        </authorList>
    </citation>
    <scope>NUCLEOTIDE SEQUENCE [LARGE SCALE GENOMIC DNA]</scope>
    <source>
        <strain evidence="2">Tai18E2 / Tucson 14021-0261.01</strain>
    </source>
</reference>
<evidence type="ECO:0000313" key="1">
    <source>
        <dbReference type="EMBL" id="KRJ98656.1"/>
    </source>
</evidence>
<gene>
    <name evidence="1" type="primary">Dyak\GE27364</name>
    <name evidence="1" type="synonym">GE27364</name>
    <name evidence="1" type="ORF">Dyak_GE27364</name>
</gene>
<dbReference type="OrthoDB" id="7870128at2759"/>
<evidence type="ECO:0000313" key="2">
    <source>
        <dbReference type="Proteomes" id="UP000002282"/>
    </source>
</evidence>
<sequence length="142" mass="16515">MEQIHKLLNGKLLNRRTKTIAKPKTIRIKGIREIHQRNGEIKEVKMHHNAVKLKKMWKKENPTHMKGIPKWIFNSASPRIKMVPHKLSAINVIGGSKHLLSKRKTTKKVLAIHDSFPKPLSIWPHKQKINVKFFHSVHLSVT</sequence>
<keyword evidence="2" id="KW-1185">Reference proteome</keyword>